<keyword evidence="4" id="KW-1185">Reference proteome</keyword>
<sequence>MGGEYNMALITVEQRDRVAVLRLSHPPVNALSFSLLQELDRALTEAIENHTVRALVITGDGMFFAAGADIPSFLQMGAGVKDFLAYGVALFNRIEQCPKPTIAAIGGPALGGGNELAMATDMRIASDAARFGQPEVNLGIIPGWGGTVRMPKLIGRSQAARLLLTGEAIDAQEALRIGLIHEVVPAHLLLDYAVNQADRLAALPPLALQAIKKLLVDPGLGQAAETDAMSDLMASSDAAEGIMAFLQKRRPEFRGQ</sequence>
<dbReference type="CDD" id="cd06558">
    <property type="entry name" value="crotonase-like"/>
    <property type="match status" value="1"/>
</dbReference>
<dbReference type="SUPFAM" id="SSF52096">
    <property type="entry name" value="ClpP/crotonase"/>
    <property type="match status" value="1"/>
</dbReference>
<dbReference type="Proteomes" id="UP000325292">
    <property type="component" value="Chromosome"/>
</dbReference>
<accession>A0ABN5GWM1</accession>
<dbReference type="EMBL" id="CP019454">
    <property type="protein sequence ID" value="AUW92734.1"/>
    <property type="molecule type" value="Genomic_DNA"/>
</dbReference>
<protein>
    <submittedName>
        <fullName evidence="3">Short-chain dehydrogenase</fullName>
    </submittedName>
</protein>
<evidence type="ECO:0000256" key="1">
    <source>
        <dbReference type="ARBA" id="ARBA00005254"/>
    </source>
</evidence>
<dbReference type="Pfam" id="PF00378">
    <property type="entry name" value="ECH_1"/>
    <property type="match status" value="1"/>
</dbReference>
<dbReference type="PANTHER" id="PTHR11941:SF54">
    <property type="entry name" value="ENOYL-COA HYDRATASE, MITOCHONDRIAL"/>
    <property type="match status" value="1"/>
</dbReference>
<evidence type="ECO:0000313" key="4">
    <source>
        <dbReference type="Proteomes" id="UP000325292"/>
    </source>
</evidence>
<dbReference type="InterPro" id="IPR014748">
    <property type="entry name" value="Enoyl-CoA_hydra_C"/>
</dbReference>
<dbReference type="InterPro" id="IPR001753">
    <property type="entry name" value="Enoyl-CoA_hydra/iso"/>
</dbReference>
<organism evidence="3 4">
    <name type="scientific">Sulfobacillus thermotolerans</name>
    <dbReference type="NCBI Taxonomy" id="338644"/>
    <lineage>
        <taxon>Bacteria</taxon>
        <taxon>Bacillati</taxon>
        <taxon>Bacillota</taxon>
        <taxon>Clostridia</taxon>
        <taxon>Eubacteriales</taxon>
        <taxon>Clostridiales Family XVII. Incertae Sedis</taxon>
        <taxon>Sulfobacillus</taxon>
    </lineage>
</organism>
<dbReference type="InterPro" id="IPR029045">
    <property type="entry name" value="ClpP/crotonase-like_dom_sf"/>
</dbReference>
<reference evidence="3 4" key="1">
    <citation type="journal article" date="2019" name="Sci. Rep.">
        <title>Sulfobacillus thermotolerans: new insights into resistance and metabolic capacities of acidophilic chemolithotrophs.</title>
        <authorList>
            <person name="Panyushkina A.E."/>
            <person name="Babenko V.V."/>
            <person name="Nikitina A.S."/>
            <person name="Selezneva O.V."/>
            <person name="Tsaplina I.A."/>
            <person name="Letarova M.A."/>
            <person name="Kostryukova E.S."/>
            <person name="Letarov A.V."/>
        </authorList>
    </citation>
    <scope>NUCLEOTIDE SEQUENCE [LARGE SCALE GENOMIC DNA]</scope>
    <source>
        <strain evidence="3 4">Kr1</strain>
    </source>
</reference>
<name>A0ABN5GWM1_9FIRM</name>
<evidence type="ECO:0000313" key="3">
    <source>
        <dbReference type="EMBL" id="AUW92734.1"/>
    </source>
</evidence>
<dbReference type="Gene3D" id="3.90.226.10">
    <property type="entry name" value="2-enoyl-CoA Hydratase, Chain A, domain 1"/>
    <property type="match status" value="1"/>
</dbReference>
<gene>
    <name evidence="3" type="ORF">BXT84_01150</name>
</gene>
<proteinExistence type="inferred from homology"/>
<dbReference type="PANTHER" id="PTHR11941">
    <property type="entry name" value="ENOYL-COA HYDRATASE-RELATED"/>
    <property type="match status" value="1"/>
</dbReference>
<evidence type="ECO:0000256" key="2">
    <source>
        <dbReference type="ARBA" id="ARBA00023239"/>
    </source>
</evidence>
<dbReference type="Gene3D" id="1.10.12.10">
    <property type="entry name" value="Lyase 2-enoyl-coa Hydratase, Chain A, domain 2"/>
    <property type="match status" value="1"/>
</dbReference>
<comment type="similarity">
    <text evidence="1">Belongs to the enoyl-CoA hydratase/isomerase family.</text>
</comment>
<keyword evidence="2" id="KW-0456">Lyase</keyword>